<name>I7ZAF4_9GAMM</name>
<dbReference type="InterPro" id="IPR001789">
    <property type="entry name" value="Sig_transdc_resp-reg_receiver"/>
</dbReference>
<dbReference type="PANTHER" id="PTHR32071:SF100">
    <property type="entry name" value="RESPONSE REGULATOR PROTEIN PILR"/>
    <property type="match status" value="1"/>
</dbReference>
<comment type="caution">
    <text evidence="9">The sequence shown here is derived from an EMBL/GenBank/DDBJ whole genome shotgun (WGS) entry which is preliminary data.</text>
</comment>
<protein>
    <submittedName>
        <fullName evidence="9">Two-component response regulator PilR</fullName>
    </submittedName>
</protein>
<evidence type="ECO:0000313" key="9">
    <source>
        <dbReference type="EMBL" id="EIT68844.1"/>
    </source>
</evidence>
<dbReference type="RefSeq" id="WP_007185369.1">
    <property type="nucleotide sequence ID" value="NZ_AKGD01000002.1"/>
</dbReference>
<dbReference type="InterPro" id="IPR002078">
    <property type="entry name" value="Sigma_54_int"/>
</dbReference>
<keyword evidence="10" id="KW-1185">Reference proteome</keyword>
<dbReference type="Gene3D" id="3.40.50.2300">
    <property type="match status" value="1"/>
</dbReference>
<dbReference type="InterPro" id="IPR025944">
    <property type="entry name" value="Sigma_54_int_dom_CS"/>
</dbReference>
<accession>I7ZAF4</accession>
<dbReference type="InterPro" id="IPR027417">
    <property type="entry name" value="P-loop_NTPase"/>
</dbReference>
<dbReference type="InterPro" id="IPR058031">
    <property type="entry name" value="AAA_lid_NorR"/>
</dbReference>
<sequence>MTRVSAKSAVPATALIVDDEADIRELIEITLSRMGVKTESAATLSEARGWLAERSFDFCFTDMRLPDGLGVELVEFVQKRHCGMPIAVITAYGNAQAAVESLKAGAFDFVSKPVDLAALRKLVETGLRLRSTPAANAPARPEAGEDQGGLLGHDPAMQQLRGLIERLARSQAPVHIHGESGTGKELVARLIHERGPRGSGPFVPVNCGAIPNELMESEFFGHLKGSFTGALRDKNGLFQSAEGGTLFLDEVADLPLHMQVKLLRALQERRVRPVGSEAELAVNVRIISATHRDLSALVASGAFRQDLYYRLNVIDVRTPALRERRGDIALLAQSILQRLASEAGMTATPTLDAAALQRLTSYDFPGNVRELENLLERAITLCDGERIEAGDLQLRGGGGESASTPSRGDAAPALDEQIEEIEKQAIRAALEKARYNKTRAAELLGMSFRQLRYRLKKLGMD</sequence>
<dbReference type="Pfam" id="PF25601">
    <property type="entry name" value="AAA_lid_14"/>
    <property type="match status" value="1"/>
</dbReference>
<dbReference type="Pfam" id="PF00158">
    <property type="entry name" value="Sigma54_activat"/>
    <property type="match status" value="1"/>
</dbReference>
<dbReference type="PROSITE" id="PS00688">
    <property type="entry name" value="SIGMA54_INTERACT_3"/>
    <property type="match status" value="1"/>
</dbReference>
<evidence type="ECO:0000259" key="8">
    <source>
        <dbReference type="PROSITE" id="PS50110"/>
    </source>
</evidence>
<dbReference type="InterPro" id="IPR003593">
    <property type="entry name" value="AAA+_ATPase"/>
</dbReference>
<evidence type="ECO:0000256" key="3">
    <source>
        <dbReference type="ARBA" id="ARBA00023015"/>
    </source>
</evidence>
<dbReference type="InterPro" id="IPR011006">
    <property type="entry name" value="CheY-like_superfamily"/>
</dbReference>
<dbReference type="SUPFAM" id="SSF52172">
    <property type="entry name" value="CheY-like"/>
    <property type="match status" value="1"/>
</dbReference>
<dbReference type="Gene3D" id="3.40.50.300">
    <property type="entry name" value="P-loop containing nucleotide triphosphate hydrolases"/>
    <property type="match status" value="1"/>
</dbReference>
<dbReference type="SMART" id="SM00448">
    <property type="entry name" value="REC"/>
    <property type="match status" value="1"/>
</dbReference>
<dbReference type="PANTHER" id="PTHR32071">
    <property type="entry name" value="TRANSCRIPTIONAL REGULATORY PROTEIN"/>
    <property type="match status" value="1"/>
</dbReference>
<dbReference type="GO" id="GO:0043565">
    <property type="term" value="F:sequence-specific DNA binding"/>
    <property type="evidence" value="ECO:0007669"/>
    <property type="project" value="InterPro"/>
</dbReference>
<evidence type="ECO:0000313" key="10">
    <source>
        <dbReference type="Proteomes" id="UP000003704"/>
    </source>
</evidence>
<evidence type="ECO:0000256" key="2">
    <source>
        <dbReference type="ARBA" id="ARBA00022840"/>
    </source>
</evidence>
<dbReference type="GO" id="GO:0006355">
    <property type="term" value="P:regulation of DNA-templated transcription"/>
    <property type="evidence" value="ECO:0007669"/>
    <property type="project" value="InterPro"/>
</dbReference>
<dbReference type="FunFam" id="3.40.50.300:FF:000006">
    <property type="entry name" value="DNA-binding transcriptional regulator NtrC"/>
    <property type="match status" value="1"/>
</dbReference>
<keyword evidence="3" id="KW-0805">Transcription regulation</keyword>
<dbReference type="InterPro" id="IPR002197">
    <property type="entry name" value="HTH_Fis"/>
</dbReference>
<dbReference type="InterPro" id="IPR009057">
    <property type="entry name" value="Homeodomain-like_sf"/>
</dbReference>
<feature type="domain" description="Sigma-54 factor interaction" evidence="7">
    <location>
        <begin position="150"/>
        <end position="380"/>
    </location>
</feature>
<evidence type="ECO:0000256" key="1">
    <source>
        <dbReference type="ARBA" id="ARBA00022741"/>
    </source>
</evidence>
<keyword evidence="2" id="KW-0067">ATP-binding</keyword>
<dbReference type="PROSITE" id="PS00676">
    <property type="entry name" value="SIGMA54_INTERACT_2"/>
    <property type="match status" value="1"/>
</dbReference>
<dbReference type="SMART" id="SM00382">
    <property type="entry name" value="AAA"/>
    <property type="match status" value="1"/>
</dbReference>
<dbReference type="OrthoDB" id="9804019at2"/>
<dbReference type="Pfam" id="PF02954">
    <property type="entry name" value="HTH_8"/>
    <property type="match status" value="1"/>
</dbReference>
<dbReference type="Proteomes" id="UP000003704">
    <property type="component" value="Unassembled WGS sequence"/>
</dbReference>
<dbReference type="EMBL" id="AKGD01000002">
    <property type="protein sequence ID" value="EIT68844.1"/>
    <property type="molecule type" value="Genomic_DNA"/>
</dbReference>
<dbReference type="STRING" id="1172194.WQQ_24260"/>
<dbReference type="PROSITE" id="PS50110">
    <property type="entry name" value="RESPONSE_REGULATORY"/>
    <property type="match status" value="1"/>
</dbReference>
<evidence type="ECO:0000256" key="4">
    <source>
        <dbReference type="ARBA" id="ARBA00023125"/>
    </source>
</evidence>
<dbReference type="Gene3D" id="1.10.10.60">
    <property type="entry name" value="Homeodomain-like"/>
    <property type="match status" value="1"/>
</dbReference>
<dbReference type="Pfam" id="PF00072">
    <property type="entry name" value="Response_reg"/>
    <property type="match status" value="1"/>
</dbReference>
<evidence type="ECO:0000256" key="5">
    <source>
        <dbReference type="ARBA" id="ARBA00023163"/>
    </source>
</evidence>
<dbReference type="GO" id="GO:0000160">
    <property type="term" value="P:phosphorelay signal transduction system"/>
    <property type="evidence" value="ECO:0007669"/>
    <property type="project" value="InterPro"/>
</dbReference>
<feature type="modified residue" description="4-aspartylphosphate" evidence="6">
    <location>
        <position position="62"/>
    </location>
</feature>
<keyword evidence="5" id="KW-0804">Transcription</keyword>
<dbReference type="SUPFAM" id="SSF52540">
    <property type="entry name" value="P-loop containing nucleoside triphosphate hydrolases"/>
    <property type="match status" value="1"/>
</dbReference>
<evidence type="ECO:0000256" key="6">
    <source>
        <dbReference type="PROSITE-ProRule" id="PRU00169"/>
    </source>
</evidence>
<dbReference type="InterPro" id="IPR025943">
    <property type="entry name" value="Sigma_54_int_dom_ATP-bd_2"/>
</dbReference>
<keyword evidence="6" id="KW-0597">Phosphoprotein</keyword>
<dbReference type="GO" id="GO:0005524">
    <property type="term" value="F:ATP binding"/>
    <property type="evidence" value="ECO:0007669"/>
    <property type="project" value="UniProtKB-KW"/>
</dbReference>
<dbReference type="CDD" id="cd00009">
    <property type="entry name" value="AAA"/>
    <property type="match status" value="1"/>
</dbReference>
<gene>
    <name evidence="9" type="ORF">WQQ_24260</name>
</gene>
<dbReference type="SUPFAM" id="SSF46689">
    <property type="entry name" value="Homeodomain-like"/>
    <property type="match status" value="1"/>
</dbReference>
<reference evidence="9 10" key="1">
    <citation type="journal article" date="2012" name="J. Bacteriol.">
        <title>Genome Sequence of n-Alkane-Degrading Hydrocarboniphaga effusa Strain AP103T (ATCC BAA-332T).</title>
        <authorList>
            <person name="Chang H.K."/>
            <person name="Zylstra G.J."/>
            <person name="Chae J.C."/>
        </authorList>
    </citation>
    <scope>NUCLEOTIDE SEQUENCE [LARGE SCALE GENOMIC DNA]</scope>
    <source>
        <strain evidence="9 10">AP103</strain>
    </source>
</reference>
<dbReference type="PATRIC" id="fig|1172194.4.peg.2343"/>
<dbReference type="AlphaFoldDB" id="I7ZAF4"/>
<organism evidence="9 10">
    <name type="scientific">Hydrocarboniphaga effusa AP103</name>
    <dbReference type="NCBI Taxonomy" id="1172194"/>
    <lineage>
        <taxon>Bacteria</taxon>
        <taxon>Pseudomonadati</taxon>
        <taxon>Pseudomonadota</taxon>
        <taxon>Gammaproteobacteria</taxon>
        <taxon>Nevskiales</taxon>
        <taxon>Nevskiaceae</taxon>
        <taxon>Hydrocarboniphaga</taxon>
    </lineage>
</organism>
<proteinExistence type="predicted"/>
<evidence type="ECO:0000259" key="7">
    <source>
        <dbReference type="PROSITE" id="PS50045"/>
    </source>
</evidence>
<dbReference type="PRINTS" id="PR01590">
    <property type="entry name" value="HTHFIS"/>
</dbReference>
<dbReference type="PROSITE" id="PS50045">
    <property type="entry name" value="SIGMA54_INTERACT_4"/>
    <property type="match status" value="1"/>
</dbReference>
<keyword evidence="1" id="KW-0547">Nucleotide-binding</keyword>
<dbReference type="Gene3D" id="1.10.8.60">
    <property type="match status" value="1"/>
</dbReference>
<keyword evidence="4" id="KW-0238">DNA-binding</keyword>
<feature type="domain" description="Response regulatory" evidence="8">
    <location>
        <begin position="13"/>
        <end position="127"/>
    </location>
</feature>